<name>A0A183KVC8_9TREM</name>
<sequence>MLNKMVEKQTEQSMEVNTECEVLVLFPIQVNLQSVDYSD</sequence>
<proteinExistence type="predicted"/>
<evidence type="ECO:0000313" key="1">
    <source>
        <dbReference type="WBParaSite" id="SCUD_0001902401-mRNA-1"/>
    </source>
</evidence>
<reference evidence="1" key="1">
    <citation type="submission" date="2016-06" db="UniProtKB">
        <authorList>
            <consortium name="WormBaseParasite"/>
        </authorList>
    </citation>
    <scope>IDENTIFICATION</scope>
</reference>
<accession>A0A183KVC8</accession>
<dbReference type="WBParaSite" id="SCUD_0001902401-mRNA-1">
    <property type="protein sequence ID" value="SCUD_0001902401-mRNA-1"/>
    <property type="gene ID" value="SCUD_0001902401"/>
</dbReference>
<organism evidence="1">
    <name type="scientific">Schistosoma curassoni</name>
    <dbReference type="NCBI Taxonomy" id="6186"/>
    <lineage>
        <taxon>Eukaryota</taxon>
        <taxon>Metazoa</taxon>
        <taxon>Spiralia</taxon>
        <taxon>Lophotrochozoa</taxon>
        <taxon>Platyhelminthes</taxon>
        <taxon>Trematoda</taxon>
        <taxon>Digenea</taxon>
        <taxon>Strigeidida</taxon>
        <taxon>Schistosomatoidea</taxon>
        <taxon>Schistosomatidae</taxon>
        <taxon>Schistosoma</taxon>
    </lineage>
</organism>
<protein>
    <submittedName>
        <fullName evidence="1">Uncharacterized protein</fullName>
    </submittedName>
</protein>
<dbReference type="AlphaFoldDB" id="A0A183KVC8"/>